<sequence length="158" mass="17137">MAAMQTTPLTFESSVVVSATPDEVYALVSDVTRTGEWSPVCAECSWDEGQGPEVGSFFTGRNVTPERTWEARSKVVVASPGREFAWSVGPGLVRWSYVIKPADAGTELTETWEFTEAGQKFFHEKLGAEAPARIAAREQAARSGIPATLDAIKRIIEG</sequence>
<dbReference type="CDD" id="cd07812">
    <property type="entry name" value="SRPBCC"/>
    <property type="match status" value="1"/>
</dbReference>
<dbReference type="InterPro" id="IPR023393">
    <property type="entry name" value="START-like_dom_sf"/>
</dbReference>
<dbReference type="AlphaFoldDB" id="A0A7M2XV32"/>
<protein>
    <submittedName>
        <fullName evidence="1">SRPBCC family protein</fullName>
    </submittedName>
</protein>
<dbReference type="Proteomes" id="UP000593818">
    <property type="component" value="Chromosome"/>
</dbReference>
<dbReference type="InterPro" id="IPR019587">
    <property type="entry name" value="Polyketide_cyclase/dehydratase"/>
</dbReference>
<keyword evidence="2" id="KW-1185">Reference proteome</keyword>
<evidence type="ECO:0000313" key="1">
    <source>
        <dbReference type="EMBL" id="QOW00842.1"/>
    </source>
</evidence>
<accession>A0A7M2XV32</accession>
<reference evidence="1 2" key="1">
    <citation type="submission" date="2020-10" db="EMBL/GenBank/DDBJ databases">
        <title>Whole genome sequence of oil-degrading bacteria Rhodococcus pyridinivorans strain 5Ap.</title>
        <authorList>
            <person name="Akhremchuk A.E."/>
            <person name="Valentovich L.N."/>
            <person name="Charniauskaya M.I."/>
            <person name="Bukliarevich H.A."/>
            <person name="Titok M.A."/>
        </authorList>
    </citation>
    <scope>NUCLEOTIDE SEQUENCE [LARGE SCALE GENOMIC DNA]</scope>
    <source>
        <strain evidence="1 2">5Ap</strain>
    </source>
</reference>
<dbReference type="RefSeq" id="WP_193903719.1">
    <property type="nucleotide sequence ID" value="NZ_CP063450.1"/>
</dbReference>
<name>A0A7M2XV32_9NOCA</name>
<dbReference type="EMBL" id="CP063450">
    <property type="protein sequence ID" value="QOW00842.1"/>
    <property type="molecule type" value="Genomic_DNA"/>
</dbReference>
<gene>
    <name evidence="1" type="ORF">INP59_11345</name>
</gene>
<proteinExistence type="predicted"/>
<dbReference type="SUPFAM" id="SSF55961">
    <property type="entry name" value="Bet v1-like"/>
    <property type="match status" value="1"/>
</dbReference>
<organism evidence="1 2">
    <name type="scientific">Rhodococcus pyridinivorans</name>
    <dbReference type="NCBI Taxonomy" id="103816"/>
    <lineage>
        <taxon>Bacteria</taxon>
        <taxon>Bacillati</taxon>
        <taxon>Actinomycetota</taxon>
        <taxon>Actinomycetes</taxon>
        <taxon>Mycobacteriales</taxon>
        <taxon>Nocardiaceae</taxon>
        <taxon>Rhodococcus</taxon>
    </lineage>
</organism>
<dbReference type="Pfam" id="PF10604">
    <property type="entry name" value="Polyketide_cyc2"/>
    <property type="match status" value="1"/>
</dbReference>
<evidence type="ECO:0000313" key="2">
    <source>
        <dbReference type="Proteomes" id="UP000593818"/>
    </source>
</evidence>
<dbReference type="Gene3D" id="3.30.530.20">
    <property type="match status" value="1"/>
</dbReference>